<reference evidence="2" key="1">
    <citation type="journal article" date="2014" name="Science">
        <title>Ancient hybridizations among the ancestral genomes of bread wheat.</title>
        <authorList>
            <consortium name="International Wheat Genome Sequencing Consortium,"/>
            <person name="Marcussen T."/>
            <person name="Sandve S.R."/>
            <person name="Heier L."/>
            <person name="Spannagl M."/>
            <person name="Pfeifer M."/>
            <person name="Jakobsen K.S."/>
            <person name="Wulff B.B."/>
            <person name="Steuernagel B."/>
            <person name="Mayer K.F."/>
            <person name="Olsen O.A."/>
        </authorList>
    </citation>
    <scope>NUCLEOTIDE SEQUENCE [LARGE SCALE GENOMIC DNA]</scope>
    <source>
        <strain evidence="2">cv. AL8/78</strain>
    </source>
</reference>
<reference evidence="1" key="5">
    <citation type="journal article" date="2021" name="G3 (Bethesda)">
        <title>Aegilops tauschii genome assembly Aet v5.0 features greater sequence contiguity and improved annotation.</title>
        <authorList>
            <person name="Wang L."/>
            <person name="Zhu T."/>
            <person name="Rodriguez J.C."/>
            <person name="Deal K.R."/>
            <person name="Dubcovsky J."/>
            <person name="McGuire P.E."/>
            <person name="Lux T."/>
            <person name="Spannagl M."/>
            <person name="Mayer K.F.X."/>
            <person name="Baldrich P."/>
            <person name="Meyers B.C."/>
            <person name="Huo N."/>
            <person name="Gu Y.Q."/>
            <person name="Zhou H."/>
            <person name="Devos K.M."/>
            <person name="Bennetzen J.L."/>
            <person name="Unver T."/>
            <person name="Budak H."/>
            <person name="Gulick P.J."/>
            <person name="Galiba G."/>
            <person name="Kalapos B."/>
            <person name="Nelson D.R."/>
            <person name="Li P."/>
            <person name="You F.M."/>
            <person name="Luo M.C."/>
            <person name="Dvorak J."/>
        </authorList>
    </citation>
    <scope>NUCLEOTIDE SEQUENCE [LARGE SCALE GENOMIC DNA]</scope>
    <source>
        <strain evidence="1">cv. AL8/78</strain>
    </source>
</reference>
<dbReference type="Proteomes" id="UP000015105">
    <property type="component" value="Chromosome 2D"/>
</dbReference>
<proteinExistence type="predicted"/>
<reference evidence="2" key="2">
    <citation type="journal article" date="2017" name="Nat. Plants">
        <title>The Aegilops tauschii genome reveals multiple impacts of transposons.</title>
        <authorList>
            <person name="Zhao G."/>
            <person name="Zou C."/>
            <person name="Li K."/>
            <person name="Wang K."/>
            <person name="Li T."/>
            <person name="Gao L."/>
            <person name="Zhang X."/>
            <person name="Wang H."/>
            <person name="Yang Z."/>
            <person name="Liu X."/>
            <person name="Jiang W."/>
            <person name="Mao L."/>
            <person name="Kong X."/>
            <person name="Jiao Y."/>
            <person name="Jia J."/>
        </authorList>
    </citation>
    <scope>NUCLEOTIDE SEQUENCE [LARGE SCALE GENOMIC DNA]</scope>
    <source>
        <strain evidence="2">cv. AL8/78</strain>
    </source>
</reference>
<keyword evidence="2" id="KW-1185">Reference proteome</keyword>
<sequence>MFLLLMCMRLKSQRVEEKILLLMHIQRERVDVAILFPIRIGRSMGFGRIDFNPPCSLAFDHIPLSLLACL</sequence>
<accession>A0A453AXT9</accession>
<dbReference type="AlphaFoldDB" id="A0A453AXT9"/>
<reference evidence="1" key="4">
    <citation type="submission" date="2019-03" db="UniProtKB">
        <authorList>
            <consortium name="EnsemblPlants"/>
        </authorList>
    </citation>
    <scope>IDENTIFICATION</scope>
</reference>
<organism evidence="1 2">
    <name type="scientific">Aegilops tauschii subsp. strangulata</name>
    <name type="common">Goatgrass</name>
    <dbReference type="NCBI Taxonomy" id="200361"/>
    <lineage>
        <taxon>Eukaryota</taxon>
        <taxon>Viridiplantae</taxon>
        <taxon>Streptophyta</taxon>
        <taxon>Embryophyta</taxon>
        <taxon>Tracheophyta</taxon>
        <taxon>Spermatophyta</taxon>
        <taxon>Magnoliopsida</taxon>
        <taxon>Liliopsida</taxon>
        <taxon>Poales</taxon>
        <taxon>Poaceae</taxon>
        <taxon>BOP clade</taxon>
        <taxon>Pooideae</taxon>
        <taxon>Triticodae</taxon>
        <taxon>Triticeae</taxon>
        <taxon>Triticinae</taxon>
        <taxon>Aegilops</taxon>
    </lineage>
</organism>
<evidence type="ECO:0000313" key="2">
    <source>
        <dbReference type="Proteomes" id="UP000015105"/>
    </source>
</evidence>
<dbReference type="Gramene" id="AET2Gv20294300.17">
    <property type="protein sequence ID" value="AET2Gv20294300.17"/>
    <property type="gene ID" value="AET2Gv20294300"/>
</dbReference>
<reference evidence="1" key="3">
    <citation type="journal article" date="2017" name="Nature">
        <title>Genome sequence of the progenitor of the wheat D genome Aegilops tauschii.</title>
        <authorList>
            <person name="Luo M.C."/>
            <person name="Gu Y.Q."/>
            <person name="Puiu D."/>
            <person name="Wang H."/>
            <person name="Twardziok S.O."/>
            <person name="Deal K.R."/>
            <person name="Huo N."/>
            <person name="Zhu T."/>
            <person name="Wang L."/>
            <person name="Wang Y."/>
            <person name="McGuire P.E."/>
            <person name="Liu S."/>
            <person name="Long H."/>
            <person name="Ramasamy R.K."/>
            <person name="Rodriguez J.C."/>
            <person name="Van S.L."/>
            <person name="Yuan L."/>
            <person name="Wang Z."/>
            <person name="Xia Z."/>
            <person name="Xiao L."/>
            <person name="Anderson O.D."/>
            <person name="Ouyang S."/>
            <person name="Liang Y."/>
            <person name="Zimin A.V."/>
            <person name="Pertea G."/>
            <person name="Qi P."/>
            <person name="Bennetzen J.L."/>
            <person name="Dai X."/>
            <person name="Dawson M.W."/>
            <person name="Muller H.G."/>
            <person name="Kugler K."/>
            <person name="Rivarola-Duarte L."/>
            <person name="Spannagl M."/>
            <person name="Mayer K.F.X."/>
            <person name="Lu F.H."/>
            <person name="Bevan M.W."/>
            <person name="Leroy P."/>
            <person name="Li P."/>
            <person name="You F.M."/>
            <person name="Sun Q."/>
            <person name="Liu Z."/>
            <person name="Lyons E."/>
            <person name="Wicker T."/>
            <person name="Salzberg S.L."/>
            <person name="Devos K.M."/>
            <person name="Dvorak J."/>
        </authorList>
    </citation>
    <scope>NUCLEOTIDE SEQUENCE [LARGE SCALE GENOMIC DNA]</scope>
    <source>
        <strain evidence="1">cv. AL8/78</strain>
    </source>
</reference>
<protein>
    <submittedName>
        <fullName evidence="1">Uncharacterized protein</fullName>
    </submittedName>
</protein>
<evidence type="ECO:0000313" key="1">
    <source>
        <dbReference type="EnsemblPlants" id="AET2Gv20294300.17"/>
    </source>
</evidence>
<name>A0A453AXT9_AEGTS</name>
<dbReference type="EnsemblPlants" id="AET2Gv20294300.17">
    <property type="protein sequence ID" value="AET2Gv20294300.17"/>
    <property type="gene ID" value="AET2Gv20294300"/>
</dbReference>